<dbReference type="PANTHER" id="PTHR28112">
    <property type="entry name" value="SRP-INDEPENDENT TARGETING PROTEIN 3"/>
    <property type="match status" value="1"/>
</dbReference>
<keyword evidence="2" id="KW-1133">Transmembrane helix</keyword>
<dbReference type="EMBL" id="JAAAJA010000020">
    <property type="protein sequence ID" value="KAG0266250.1"/>
    <property type="molecule type" value="Genomic_DNA"/>
</dbReference>
<dbReference type="GO" id="GO:0005739">
    <property type="term" value="C:mitochondrion"/>
    <property type="evidence" value="ECO:0007669"/>
    <property type="project" value="TreeGrafter"/>
</dbReference>
<comment type="caution">
    <text evidence="3">The sequence shown here is derived from an EMBL/GenBank/DDBJ whole genome shotgun (WGS) entry which is preliminary data.</text>
</comment>
<feature type="region of interest" description="Disordered" evidence="1">
    <location>
        <begin position="158"/>
        <end position="195"/>
    </location>
</feature>
<evidence type="ECO:0000313" key="3">
    <source>
        <dbReference type="EMBL" id="KAG0266250.1"/>
    </source>
</evidence>
<dbReference type="Pfam" id="PF10032">
    <property type="entry name" value="Pho88"/>
    <property type="match status" value="1"/>
</dbReference>
<organism evidence="3 4">
    <name type="scientific">Mortierella polycephala</name>
    <dbReference type="NCBI Taxonomy" id="41804"/>
    <lineage>
        <taxon>Eukaryota</taxon>
        <taxon>Fungi</taxon>
        <taxon>Fungi incertae sedis</taxon>
        <taxon>Mucoromycota</taxon>
        <taxon>Mortierellomycotina</taxon>
        <taxon>Mortierellomycetes</taxon>
        <taxon>Mortierellales</taxon>
        <taxon>Mortierellaceae</taxon>
        <taxon>Mortierella</taxon>
    </lineage>
</organism>
<keyword evidence="2" id="KW-0812">Transmembrane</keyword>
<dbReference type="OrthoDB" id="18139at2759"/>
<accession>A0A9P6UAH7</accession>
<reference evidence="3" key="1">
    <citation type="journal article" date="2020" name="Fungal Divers.">
        <title>Resolving the Mortierellaceae phylogeny through synthesis of multi-gene phylogenetics and phylogenomics.</title>
        <authorList>
            <person name="Vandepol N."/>
            <person name="Liber J."/>
            <person name="Desiro A."/>
            <person name="Na H."/>
            <person name="Kennedy M."/>
            <person name="Barry K."/>
            <person name="Grigoriev I.V."/>
            <person name="Miller A.N."/>
            <person name="O'Donnell K."/>
            <person name="Stajich J.E."/>
            <person name="Bonito G."/>
        </authorList>
    </citation>
    <scope>NUCLEOTIDE SEQUENCE</scope>
    <source>
        <strain evidence="3">KOD948</strain>
    </source>
</reference>
<dbReference type="AlphaFoldDB" id="A0A9P6UAH7"/>
<name>A0A9P6UAH7_9FUNG</name>
<dbReference type="GO" id="GO:0005783">
    <property type="term" value="C:endoplasmic reticulum"/>
    <property type="evidence" value="ECO:0007669"/>
    <property type="project" value="InterPro"/>
</dbReference>
<gene>
    <name evidence="3" type="ORF">BG011_002947</name>
</gene>
<dbReference type="InterPro" id="IPR012098">
    <property type="entry name" value="SND3_fun"/>
</dbReference>
<dbReference type="PANTHER" id="PTHR28112:SF1">
    <property type="entry name" value="SRP-INDEPENDENT TARGETING PROTEIN 3"/>
    <property type="match status" value="1"/>
</dbReference>
<evidence type="ECO:0000256" key="2">
    <source>
        <dbReference type="SAM" id="Phobius"/>
    </source>
</evidence>
<evidence type="ECO:0008006" key="5">
    <source>
        <dbReference type="Google" id="ProtNLM"/>
    </source>
</evidence>
<protein>
    <recommendedName>
        <fullName evidence="5">Inorganic phosphate transport PHO88</fullName>
    </recommendedName>
</protein>
<dbReference type="GO" id="GO:0045047">
    <property type="term" value="P:protein targeting to ER"/>
    <property type="evidence" value="ECO:0007669"/>
    <property type="project" value="InterPro"/>
</dbReference>
<evidence type="ECO:0000313" key="4">
    <source>
        <dbReference type="Proteomes" id="UP000726737"/>
    </source>
</evidence>
<keyword evidence="2" id="KW-0472">Membrane</keyword>
<sequence>MNSQIINMALVMGSMQITNRLDLEDTKTKQLILGAYISAQVIVLSISYIIQRRILSKKDTTVLKYLDQPKPMSGEEPKLVTTTNMAYDLEQNAQAQKQALMGLALMVFLHFQFGVIRPLVVQSILPVKNALQSKFAQVHLFGKPADGDLKRPWKADNPFAALTGAEPQSEAAEKAAIKKAEKAEKAGKSESKKDL</sequence>
<evidence type="ECO:0000256" key="1">
    <source>
        <dbReference type="SAM" id="MobiDB-lite"/>
    </source>
</evidence>
<feature type="transmembrane region" description="Helical" evidence="2">
    <location>
        <begin position="31"/>
        <end position="50"/>
    </location>
</feature>
<proteinExistence type="predicted"/>
<feature type="transmembrane region" description="Helical" evidence="2">
    <location>
        <begin position="99"/>
        <end position="120"/>
    </location>
</feature>
<keyword evidence="4" id="KW-1185">Reference proteome</keyword>
<dbReference type="Proteomes" id="UP000726737">
    <property type="component" value="Unassembled WGS sequence"/>
</dbReference>
<feature type="compositionally biased region" description="Basic and acidic residues" evidence="1">
    <location>
        <begin position="171"/>
        <end position="195"/>
    </location>
</feature>